<dbReference type="GO" id="GO:0005886">
    <property type="term" value="C:plasma membrane"/>
    <property type="evidence" value="ECO:0007669"/>
    <property type="project" value="TreeGrafter"/>
</dbReference>
<evidence type="ECO:0000256" key="1">
    <source>
        <dbReference type="ARBA" id="ARBA00004141"/>
    </source>
</evidence>
<evidence type="ECO:0000256" key="7">
    <source>
        <dbReference type="SAM" id="Phobius"/>
    </source>
</evidence>
<evidence type="ECO:0000259" key="8">
    <source>
        <dbReference type="PROSITE" id="PS51382"/>
    </source>
</evidence>
<comment type="subcellular location">
    <subcellularLocation>
        <location evidence="1">Membrane</location>
        <topology evidence="1">Multi-pass membrane protein</topology>
    </subcellularLocation>
</comment>
<proteinExistence type="inferred from homology"/>
<reference evidence="9" key="1">
    <citation type="journal article" date="2020" name="Fungal Divers.">
        <title>Resolving the Mortierellaceae phylogeny through synthesis of multi-gene phylogenetics and phylogenomics.</title>
        <authorList>
            <person name="Vandepol N."/>
            <person name="Liber J."/>
            <person name="Desiro A."/>
            <person name="Na H."/>
            <person name="Kennedy M."/>
            <person name="Barry K."/>
            <person name="Grigoriev I.V."/>
            <person name="Miller A.N."/>
            <person name="O'Donnell K."/>
            <person name="Stajich J.E."/>
            <person name="Bonito G."/>
        </authorList>
    </citation>
    <scope>NUCLEOTIDE SEQUENCE</scope>
    <source>
        <strain evidence="9">NRRL 2769</strain>
    </source>
</reference>
<feature type="region of interest" description="Disordered" evidence="6">
    <location>
        <begin position="54"/>
        <end position="136"/>
    </location>
</feature>
<evidence type="ECO:0000313" key="9">
    <source>
        <dbReference type="EMBL" id="KAG0023620.1"/>
    </source>
</evidence>
<evidence type="ECO:0000256" key="2">
    <source>
        <dbReference type="ARBA" id="ARBA00009665"/>
    </source>
</evidence>
<dbReference type="GO" id="GO:0016036">
    <property type="term" value="P:cellular response to phosphate starvation"/>
    <property type="evidence" value="ECO:0007669"/>
    <property type="project" value="TreeGrafter"/>
</dbReference>
<dbReference type="GO" id="GO:0005794">
    <property type="term" value="C:Golgi apparatus"/>
    <property type="evidence" value="ECO:0007669"/>
    <property type="project" value="TreeGrafter"/>
</dbReference>
<dbReference type="CDD" id="cd14475">
    <property type="entry name" value="SPX_SYG1_like"/>
    <property type="match status" value="1"/>
</dbReference>
<gene>
    <name evidence="9" type="ORF">BGZ80_008792</name>
</gene>
<keyword evidence="10" id="KW-1185">Reference proteome</keyword>
<dbReference type="PANTHER" id="PTHR10783:SF103">
    <property type="entry name" value="SOLUTE CARRIER FAMILY 53 MEMBER 1"/>
    <property type="match status" value="1"/>
</dbReference>
<protein>
    <recommendedName>
        <fullName evidence="8">SPX domain-containing protein</fullName>
    </recommendedName>
</protein>
<comment type="caution">
    <text evidence="9">The sequence shown here is derived from an EMBL/GenBank/DDBJ whole genome shotgun (WGS) entry which is preliminary data.</text>
</comment>
<feature type="transmembrane region" description="Helical" evidence="7">
    <location>
        <begin position="585"/>
        <end position="607"/>
    </location>
</feature>
<feature type="transmembrane region" description="Helical" evidence="7">
    <location>
        <begin position="551"/>
        <end position="573"/>
    </location>
</feature>
<feature type="compositionally biased region" description="Polar residues" evidence="6">
    <location>
        <begin position="95"/>
        <end position="111"/>
    </location>
</feature>
<evidence type="ECO:0000313" key="10">
    <source>
        <dbReference type="Proteomes" id="UP000703661"/>
    </source>
</evidence>
<dbReference type="PROSITE" id="PS51382">
    <property type="entry name" value="SPX"/>
    <property type="match status" value="1"/>
</dbReference>
<evidence type="ECO:0000256" key="5">
    <source>
        <dbReference type="ARBA" id="ARBA00023136"/>
    </source>
</evidence>
<keyword evidence="3 7" id="KW-0812">Transmembrane</keyword>
<dbReference type="GO" id="GO:0006817">
    <property type="term" value="P:phosphate ion transport"/>
    <property type="evidence" value="ECO:0007669"/>
    <property type="project" value="TreeGrafter"/>
</dbReference>
<dbReference type="PANTHER" id="PTHR10783">
    <property type="entry name" value="XENOTROPIC AND POLYTROPIC RETROVIRUS RECEPTOR 1-RELATED"/>
    <property type="match status" value="1"/>
</dbReference>
<keyword evidence="4 7" id="KW-1133">Transmembrane helix</keyword>
<comment type="similarity">
    <text evidence="2">Belongs to the SYG1 (TC 2.A.94) family.</text>
</comment>
<dbReference type="GO" id="GO:0000822">
    <property type="term" value="F:inositol hexakisphosphate binding"/>
    <property type="evidence" value="ECO:0007669"/>
    <property type="project" value="TreeGrafter"/>
</dbReference>
<evidence type="ECO:0000256" key="3">
    <source>
        <dbReference type="ARBA" id="ARBA00022692"/>
    </source>
</evidence>
<dbReference type="Pfam" id="PF03105">
    <property type="entry name" value="SPX"/>
    <property type="match status" value="1"/>
</dbReference>
<dbReference type="AlphaFoldDB" id="A0A9P6N3N2"/>
<evidence type="ECO:0000256" key="6">
    <source>
        <dbReference type="SAM" id="MobiDB-lite"/>
    </source>
</evidence>
<feature type="region of interest" description="Disordered" evidence="6">
    <location>
        <begin position="317"/>
        <end position="346"/>
    </location>
</feature>
<feature type="domain" description="SPX" evidence="8">
    <location>
        <begin position="1"/>
        <end position="450"/>
    </location>
</feature>
<accession>A0A9P6N3N2</accession>
<dbReference type="EMBL" id="JAAAID010000049">
    <property type="protein sequence ID" value="KAG0023620.1"/>
    <property type="molecule type" value="Genomic_DNA"/>
</dbReference>
<keyword evidence="5 7" id="KW-0472">Membrane</keyword>
<evidence type="ECO:0000256" key="4">
    <source>
        <dbReference type="ARBA" id="ARBA00022989"/>
    </source>
</evidence>
<sequence>MKFAKHLQDEVVPEWRKAYINYKQGKKYLKAIQAAIDRLQKEHVEPPIQCLNPVPTEDGSDALPSVGPAQPSIVTSGPEMLGPESESVGPLVPAYSSQITPDSPTGSTPINSHGHVKSYDTIQTPSHPTPPPPSIAASAPGKILSDGNSTLGIETDGMQRQRSLQPLNGSIRRRNSFTQQLGTQSSHLINDFTRRFTATGAPGCVNPRAIQVEGNSLDSVKDQLLDEEKQFFKFLDEQLTMVNDFYRDKELEAGTKLKILKQQLYVADEWKRRYDNKMAKARSDRAWYQNEWSKVRKGIGNLMVDSEATQDVTLGHANHAHSGTAGGQQNGHTDSSEDTAVDSSTGAKIKRIQELRQRESHGAADERNTRQLPADQVSYLDQLVVEDEENRRQRMNHSVARARIKTALYEFYRSLEMLKNYKILNNTGFIKIMKKFDKTAGWKASRAFIASKLRPAYFMSSSALDDLFEETENLFIEKFENGQRRRGIQGALSAETQARIPYWDYLLLIYAGLLVPILFSCLVGVNMYAWTKARINYKFIFEFDPRDNLDFHEYFELPAFFILIIALTLYFEFASSLTEYVATGYYPLIAICVVFGILLCPLPIANWDARKWFLQSMGRIIISGYYHVEFRDFFLADEMNSLAYSFEQFELAICVYSRHWSSVGKESNPAVLYLD</sequence>
<dbReference type="InterPro" id="IPR004331">
    <property type="entry name" value="SPX_dom"/>
</dbReference>
<dbReference type="Pfam" id="PF03124">
    <property type="entry name" value="EXS"/>
    <property type="match status" value="1"/>
</dbReference>
<organism evidence="9 10">
    <name type="scientific">Entomortierella chlamydospora</name>
    <dbReference type="NCBI Taxonomy" id="101097"/>
    <lineage>
        <taxon>Eukaryota</taxon>
        <taxon>Fungi</taxon>
        <taxon>Fungi incertae sedis</taxon>
        <taxon>Mucoromycota</taxon>
        <taxon>Mortierellomycotina</taxon>
        <taxon>Mortierellomycetes</taxon>
        <taxon>Mortierellales</taxon>
        <taxon>Mortierellaceae</taxon>
        <taxon>Entomortierella</taxon>
    </lineage>
</organism>
<name>A0A9P6N3N2_9FUNG</name>
<dbReference type="Proteomes" id="UP000703661">
    <property type="component" value="Unassembled WGS sequence"/>
</dbReference>
<feature type="transmembrane region" description="Helical" evidence="7">
    <location>
        <begin position="505"/>
        <end position="530"/>
    </location>
</feature>
<dbReference type="CDD" id="cd14447">
    <property type="entry name" value="SPX"/>
    <property type="match status" value="1"/>
</dbReference>
<dbReference type="InterPro" id="IPR004342">
    <property type="entry name" value="EXS_C"/>
</dbReference>